<organism evidence="9 10">
    <name type="scientific">Candidatus Merdimorpha stercoravium</name>
    <dbReference type="NCBI Taxonomy" id="2840863"/>
    <lineage>
        <taxon>Bacteria</taxon>
        <taxon>Pseudomonadati</taxon>
        <taxon>Bacteroidota</taxon>
        <taxon>Flavobacteriia</taxon>
        <taxon>Flavobacteriales</taxon>
        <taxon>Candidatus Merdimorpha</taxon>
    </lineage>
</organism>
<dbReference type="Gene3D" id="3.40.50.620">
    <property type="entry name" value="HUPs"/>
    <property type="match status" value="1"/>
</dbReference>
<proteinExistence type="inferred from homology"/>
<evidence type="ECO:0000259" key="8">
    <source>
        <dbReference type="Pfam" id="PF02540"/>
    </source>
</evidence>
<dbReference type="PANTHER" id="PTHR23090:SF9">
    <property type="entry name" value="GLUTAMINE-DEPENDENT NAD(+) SYNTHETASE"/>
    <property type="match status" value="1"/>
</dbReference>
<dbReference type="NCBIfam" id="TIGR00552">
    <property type="entry name" value="nadE"/>
    <property type="match status" value="1"/>
</dbReference>
<reference evidence="9" key="2">
    <citation type="journal article" date="2021" name="PeerJ">
        <title>Extensive microbial diversity within the chicken gut microbiome revealed by metagenomics and culture.</title>
        <authorList>
            <person name="Gilroy R."/>
            <person name="Ravi A."/>
            <person name="Getino M."/>
            <person name="Pursley I."/>
            <person name="Horton D.L."/>
            <person name="Alikhan N.F."/>
            <person name="Baker D."/>
            <person name="Gharbi K."/>
            <person name="Hall N."/>
            <person name="Watson M."/>
            <person name="Adriaenssens E.M."/>
            <person name="Foster-Nyarko E."/>
            <person name="Jarju S."/>
            <person name="Secka A."/>
            <person name="Antonio M."/>
            <person name="Oren A."/>
            <person name="Chaudhuri R.R."/>
            <person name="La Ragione R."/>
            <person name="Hildebrand F."/>
            <person name="Pallen M.J."/>
        </authorList>
    </citation>
    <scope>NUCLEOTIDE SEQUENCE</scope>
    <source>
        <strain evidence="9">1383</strain>
    </source>
</reference>
<keyword evidence="2 6" id="KW-0436">Ligase</keyword>
<evidence type="ECO:0000313" key="9">
    <source>
        <dbReference type="EMBL" id="HIT97213.1"/>
    </source>
</evidence>
<keyword evidence="4 6" id="KW-0067">ATP-binding</keyword>
<keyword evidence="3 6" id="KW-0547">Nucleotide-binding</keyword>
<dbReference type="Proteomes" id="UP000824161">
    <property type="component" value="Unassembled WGS sequence"/>
</dbReference>
<comment type="catalytic activity">
    <reaction evidence="7">
        <text>deamido-NAD(+) + NH4(+) + ATP = AMP + diphosphate + NAD(+) + H(+)</text>
        <dbReference type="Rhea" id="RHEA:21188"/>
        <dbReference type="ChEBI" id="CHEBI:15378"/>
        <dbReference type="ChEBI" id="CHEBI:28938"/>
        <dbReference type="ChEBI" id="CHEBI:30616"/>
        <dbReference type="ChEBI" id="CHEBI:33019"/>
        <dbReference type="ChEBI" id="CHEBI:57540"/>
        <dbReference type="ChEBI" id="CHEBI:58437"/>
        <dbReference type="ChEBI" id="CHEBI:456215"/>
        <dbReference type="EC" id="6.3.1.5"/>
    </reaction>
</comment>
<dbReference type="Pfam" id="PF02540">
    <property type="entry name" value="NAD_synthase"/>
    <property type="match status" value="1"/>
</dbReference>
<dbReference type="InterPro" id="IPR014729">
    <property type="entry name" value="Rossmann-like_a/b/a_fold"/>
</dbReference>
<dbReference type="PANTHER" id="PTHR23090">
    <property type="entry name" value="NH 3 /GLUTAMINE-DEPENDENT NAD + SYNTHETASE"/>
    <property type="match status" value="1"/>
</dbReference>
<dbReference type="InterPro" id="IPR003694">
    <property type="entry name" value="NAD_synthase"/>
</dbReference>
<sequence length="264" mass="29053">MKEEKVAEYITEWLRDYLRVSRCRGYVVGISGGVDSALVSTLCARTGAPLWCLTLPIHQASSHVSRAQEQCAFLTGKYANVRVQEVDLTGAFDVLAQVLPRSGNREKDDMALANTRSRLRMTALYQAAAVNGALVAGTGNKIEDFGVGFFTKWGDGGVDLSPIGDLTKTQVYALSAFLGVPRSILEAEPSDGLFENDRTDQMQIGATYPELEWAMDRTNEGRSAADFEGRQAEVMRIYATRHAANAHKMNPIPVCRIPEDFLRD</sequence>
<accession>A0A9D1H7S0</accession>
<evidence type="ECO:0000313" key="10">
    <source>
        <dbReference type="Proteomes" id="UP000824161"/>
    </source>
</evidence>
<dbReference type="InterPro" id="IPR022310">
    <property type="entry name" value="NAD/GMP_synthase"/>
</dbReference>
<name>A0A9D1H7S0_9FLAO</name>
<gene>
    <name evidence="9" type="primary">nadE</name>
    <name evidence="9" type="ORF">IAC44_00070</name>
</gene>
<evidence type="ECO:0000256" key="3">
    <source>
        <dbReference type="ARBA" id="ARBA00022741"/>
    </source>
</evidence>
<evidence type="ECO:0000256" key="5">
    <source>
        <dbReference type="ARBA" id="ARBA00023027"/>
    </source>
</evidence>
<dbReference type="EMBL" id="DVLY01000002">
    <property type="protein sequence ID" value="HIT97213.1"/>
    <property type="molecule type" value="Genomic_DNA"/>
</dbReference>
<dbReference type="GO" id="GO:0005737">
    <property type="term" value="C:cytoplasm"/>
    <property type="evidence" value="ECO:0007669"/>
    <property type="project" value="InterPro"/>
</dbReference>
<dbReference type="GO" id="GO:0009435">
    <property type="term" value="P:NAD+ biosynthetic process"/>
    <property type="evidence" value="ECO:0007669"/>
    <property type="project" value="InterPro"/>
</dbReference>
<dbReference type="AlphaFoldDB" id="A0A9D1H7S0"/>
<evidence type="ECO:0000256" key="2">
    <source>
        <dbReference type="ARBA" id="ARBA00022598"/>
    </source>
</evidence>
<comment type="pathway">
    <text evidence="1">Cofactor biosynthesis; NAD(+) biosynthesis.</text>
</comment>
<dbReference type="GO" id="GO:0005524">
    <property type="term" value="F:ATP binding"/>
    <property type="evidence" value="ECO:0007669"/>
    <property type="project" value="UniProtKB-KW"/>
</dbReference>
<keyword evidence="5 6" id="KW-0520">NAD</keyword>
<dbReference type="GO" id="GO:0003952">
    <property type="term" value="F:NAD+ synthase (glutamine-hydrolyzing) activity"/>
    <property type="evidence" value="ECO:0007669"/>
    <property type="project" value="InterPro"/>
</dbReference>
<protein>
    <recommendedName>
        <fullName evidence="7">NH(3)-dependent NAD(+) synthetase</fullName>
        <ecNumber evidence="7">6.3.1.5</ecNumber>
    </recommendedName>
</protein>
<evidence type="ECO:0000256" key="4">
    <source>
        <dbReference type="ARBA" id="ARBA00022840"/>
    </source>
</evidence>
<evidence type="ECO:0000256" key="1">
    <source>
        <dbReference type="ARBA" id="ARBA00004790"/>
    </source>
</evidence>
<feature type="domain" description="NAD/GMP synthase" evidence="8">
    <location>
        <begin position="8"/>
        <end position="249"/>
    </location>
</feature>
<comment type="similarity">
    <text evidence="6">Belongs to the NAD synthetase family.</text>
</comment>
<dbReference type="CDD" id="cd00553">
    <property type="entry name" value="NAD_synthase"/>
    <property type="match status" value="1"/>
</dbReference>
<dbReference type="SUPFAM" id="SSF52402">
    <property type="entry name" value="Adenine nucleotide alpha hydrolases-like"/>
    <property type="match status" value="1"/>
</dbReference>
<dbReference type="GO" id="GO:0004359">
    <property type="term" value="F:glutaminase activity"/>
    <property type="evidence" value="ECO:0007669"/>
    <property type="project" value="InterPro"/>
</dbReference>
<evidence type="ECO:0000256" key="7">
    <source>
        <dbReference type="RuleBase" id="RU003812"/>
    </source>
</evidence>
<comment type="caution">
    <text evidence="9">The sequence shown here is derived from an EMBL/GenBank/DDBJ whole genome shotgun (WGS) entry which is preliminary data.</text>
</comment>
<dbReference type="GO" id="GO:0008795">
    <property type="term" value="F:NAD+ synthase activity"/>
    <property type="evidence" value="ECO:0007669"/>
    <property type="project" value="UniProtKB-EC"/>
</dbReference>
<reference evidence="9" key="1">
    <citation type="submission" date="2020-10" db="EMBL/GenBank/DDBJ databases">
        <authorList>
            <person name="Gilroy R."/>
        </authorList>
    </citation>
    <scope>NUCLEOTIDE SEQUENCE</scope>
    <source>
        <strain evidence="9">1383</strain>
    </source>
</reference>
<evidence type="ECO:0000256" key="6">
    <source>
        <dbReference type="RuleBase" id="RU003811"/>
    </source>
</evidence>
<dbReference type="EC" id="6.3.1.5" evidence="7"/>